<feature type="transmembrane region" description="Helical" evidence="3">
    <location>
        <begin position="298"/>
        <end position="319"/>
    </location>
</feature>
<keyword evidence="3" id="KW-0472">Membrane</keyword>
<keyword evidence="3" id="KW-1133">Transmembrane helix</keyword>
<dbReference type="InterPro" id="IPR011161">
    <property type="entry name" value="MHC_I-like_Ag-recog"/>
</dbReference>
<keyword evidence="8" id="KW-1185">Reference proteome</keyword>
<dbReference type="PANTHER" id="PTHR16675">
    <property type="entry name" value="MHC CLASS I-RELATED"/>
    <property type="match status" value="1"/>
</dbReference>
<dbReference type="AlphaFoldDB" id="A0A5A9NJ71"/>
<dbReference type="GO" id="GO:0005615">
    <property type="term" value="C:extracellular space"/>
    <property type="evidence" value="ECO:0007669"/>
    <property type="project" value="TreeGrafter"/>
</dbReference>
<dbReference type="EMBL" id="SOYY01000016">
    <property type="protein sequence ID" value="KAA0710055.1"/>
    <property type="molecule type" value="Genomic_DNA"/>
</dbReference>
<evidence type="ECO:0000256" key="1">
    <source>
        <dbReference type="ARBA" id="ARBA00023180"/>
    </source>
</evidence>
<dbReference type="Proteomes" id="UP000324632">
    <property type="component" value="Chromosome 16"/>
</dbReference>
<dbReference type="InterPro" id="IPR013783">
    <property type="entry name" value="Ig-like_fold"/>
</dbReference>
<evidence type="ECO:0000313" key="7">
    <source>
        <dbReference type="EMBL" id="KAA0710055.1"/>
    </source>
</evidence>
<dbReference type="InterPro" id="IPR001039">
    <property type="entry name" value="MHC_I_a_a1/a2"/>
</dbReference>
<dbReference type="Gene3D" id="2.60.40.10">
    <property type="entry name" value="Immunoglobulins"/>
    <property type="match status" value="1"/>
</dbReference>
<dbReference type="InterPro" id="IPR050208">
    <property type="entry name" value="MHC_class-I_related"/>
</dbReference>
<evidence type="ECO:0000256" key="4">
    <source>
        <dbReference type="SAM" id="SignalP"/>
    </source>
</evidence>
<gene>
    <name evidence="7" type="ORF">E1301_Tti018849</name>
    <name evidence="6" type="ORF">E1301_Tti023328</name>
</gene>
<dbReference type="PRINTS" id="PR01638">
    <property type="entry name" value="MHCCLASSI"/>
</dbReference>
<reference evidence="6 8" key="1">
    <citation type="journal article" date="2019" name="Mol. Ecol. Resour.">
        <title>Chromosome-level genome assembly of Triplophysa tibetana, a fish adapted to the harsh high-altitude environment of the Tibetan Plateau.</title>
        <authorList>
            <person name="Yang X."/>
            <person name="Liu H."/>
            <person name="Ma Z."/>
            <person name="Zou Y."/>
            <person name="Zou M."/>
            <person name="Mao Y."/>
            <person name="Li X."/>
            <person name="Wang H."/>
            <person name="Chen T."/>
            <person name="Wang W."/>
            <person name="Yang R."/>
        </authorList>
    </citation>
    <scope>NUCLEOTIDE SEQUENCE [LARGE SCALE GENOMIC DNA]</scope>
    <source>
        <strain evidence="6">TTIB1903HZAU</strain>
        <tissue evidence="6">Muscle</tissue>
    </source>
</reference>
<dbReference type="PANTHER" id="PTHR16675:SF237">
    <property type="entry name" value="MHC CLASS I ANTIGEN TRANSCRIPT VARIANT 1-RELATED"/>
    <property type="match status" value="1"/>
</dbReference>
<dbReference type="CDD" id="cd07698">
    <property type="entry name" value="IgC1_MHC_I_alpha3"/>
    <property type="match status" value="1"/>
</dbReference>
<evidence type="ECO:0000259" key="5">
    <source>
        <dbReference type="PROSITE" id="PS50835"/>
    </source>
</evidence>
<dbReference type="Pfam" id="PF07654">
    <property type="entry name" value="C1-set"/>
    <property type="match status" value="1"/>
</dbReference>
<dbReference type="EMBL" id="SOYY01000016">
    <property type="protein sequence ID" value="KAA0710052.1"/>
    <property type="molecule type" value="Genomic_DNA"/>
</dbReference>
<dbReference type="InterPro" id="IPR036179">
    <property type="entry name" value="Ig-like_dom_sf"/>
</dbReference>
<dbReference type="GO" id="GO:0009897">
    <property type="term" value="C:external side of plasma membrane"/>
    <property type="evidence" value="ECO:0007669"/>
    <property type="project" value="TreeGrafter"/>
</dbReference>
<dbReference type="SUPFAM" id="SSF48726">
    <property type="entry name" value="Immunoglobulin"/>
    <property type="match status" value="1"/>
</dbReference>
<dbReference type="InterPro" id="IPR037055">
    <property type="entry name" value="MHC_I-like_Ag-recog_sf"/>
</dbReference>
<dbReference type="InterPro" id="IPR011162">
    <property type="entry name" value="MHC_I/II-like_Ag-recog"/>
</dbReference>
<dbReference type="SMART" id="SM00407">
    <property type="entry name" value="IGc1"/>
    <property type="match status" value="1"/>
</dbReference>
<accession>A0A5A9NJ71</accession>
<feature type="chain" id="PRO_5033845844" evidence="4">
    <location>
        <begin position="17"/>
        <end position="357"/>
    </location>
</feature>
<dbReference type="GO" id="GO:0006955">
    <property type="term" value="P:immune response"/>
    <property type="evidence" value="ECO:0007669"/>
    <property type="project" value="TreeGrafter"/>
</dbReference>
<feature type="domain" description="Ig-like" evidence="5">
    <location>
        <begin position="196"/>
        <end position="283"/>
    </location>
</feature>
<proteinExistence type="inferred from homology"/>
<dbReference type="SUPFAM" id="SSF54452">
    <property type="entry name" value="MHC antigen-recognition domain"/>
    <property type="match status" value="1"/>
</dbReference>
<evidence type="ECO:0000256" key="2">
    <source>
        <dbReference type="RuleBase" id="RU004439"/>
    </source>
</evidence>
<dbReference type="Pfam" id="PF00129">
    <property type="entry name" value="MHC_I"/>
    <property type="match status" value="1"/>
</dbReference>
<dbReference type="FunFam" id="3.30.500.10:FF:000001">
    <property type="entry name" value="H-2 class I histocompatibility antigen, alpha chain"/>
    <property type="match status" value="1"/>
</dbReference>
<organism evidence="6 8">
    <name type="scientific">Triplophysa tibetana</name>
    <dbReference type="NCBI Taxonomy" id="1572043"/>
    <lineage>
        <taxon>Eukaryota</taxon>
        <taxon>Metazoa</taxon>
        <taxon>Chordata</taxon>
        <taxon>Craniata</taxon>
        <taxon>Vertebrata</taxon>
        <taxon>Euteleostomi</taxon>
        <taxon>Actinopterygii</taxon>
        <taxon>Neopterygii</taxon>
        <taxon>Teleostei</taxon>
        <taxon>Ostariophysi</taxon>
        <taxon>Cypriniformes</taxon>
        <taxon>Nemacheilidae</taxon>
        <taxon>Triplophysa</taxon>
    </lineage>
</organism>
<evidence type="ECO:0000313" key="6">
    <source>
        <dbReference type="EMBL" id="KAA0710052.1"/>
    </source>
</evidence>
<keyword evidence="3" id="KW-0812">Transmembrane</keyword>
<keyword evidence="4" id="KW-0732">Signal</keyword>
<keyword evidence="1" id="KW-0325">Glycoprotein</keyword>
<feature type="signal peptide" evidence="4">
    <location>
        <begin position="1"/>
        <end position="16"/>
    </location>
</feature>
<dbReference type="InterPro" id="IPR007110">
    <property type="entry name" value="Ig-like_dom"/>
</dbReference>
<dbReference type="InterPro" id="IPR003597">
    <property type="entry name" value="Ig_C1-set"/>
</dbReference>
<protein>
    <submittedName>
        <fullName evidence="6">Gogo-B-0103 alpha chain</fullName>
    </submittedName>
</protein>
<evidence type="ECO:0000256" key="3">
    <source>
        <dbReference type="SAM" id="Phobius"/>
    </source>
</evidence>
<evidence type="ECO:0000313" key="8">
    <source>
        <dbReference type="Proteomes" id="UP000324632"/>
    </source>
</evidence>
<dbReference type="PROSITE" id="PS50835">
    <property type="entry name" value="IG_LIKE"/>
    <property type="match status" value="1"/>
</dbReference>
<dbReference type="Gene3D" id="3.30.500.10">
    <property type="entry name" value="MHC class I-like antigen recognition-like"/>
    <property type="match status" value="1"/>
</dbReference>
<sequence length="357" mass="40655">MRSIVILLLSIPLAFAGPHCLKYLYTVASGDVDIPEVTAVGLIDDQQFMYFNSDTMKAEPKTEWIKADQWDRQTETDRRHYHEYRNNMLLIKNVFNQSTSEGVHTLQVMYGCEIRDDGTTRGFNEFGYDGEDIITFDKNTLNYIAANRQADVPKNKMDANKPKSQHCKAYLENTCIDRLKKYMSYSKENLQRKVPPEVSILQKDSSSPVICHATGFYPSNINMTWQENHEELHEDVEVSETLPNADGTFQKSISLSVNSEELKRDPDVYRCVIQHVGLEKEIVKSLLHTRSNEQNASWIITVPVISVLALTVVIGLTVWKKTRRVNSPNSTVTVYAEAITATDEDSKSDEQMQNVSS</sequence>
<name>A0A5A9NJ71_9TELE</name>
<comment type="caution">
    <text evidence="6">The sequence shown here is derived from an EMBL/GenBank/DDBJ whole genome shotgun (WGS) entry which is preliminary data.</text>
</comment>
<comment type="similarity">
    <text evidence="2">Belongs to the MHC class I family.</text>
</comment>